<dbReference type="InterPro" id="IPR019292">
    <property type="entry name" value="McrC"/>
</dbReference>
<dbReference type="InterPro" id="IPR011604">
    <property type="entry name" value="PDDEXK-like_dom_sf"/>
</dbReference>
<dbReference type="RefSeq" id="WP_213245247.1">
    <property type="nucleotide sequence ID" value="NZ_CP045806.1"/>
</dbReference>
<evidence type="ECO:0000313" key="1">
    <source>
        <dbReference type="EMBL" id="QHN36979.1"/>
    </source>
</evidence>
<keyword evidence="1" id="KW-0540">Nuclease</keyword>
<organism evidence="1 2">
    <name type="scientific">Gordonia pseudamarae</name>
    <dbReference type="NCBI Taxonomy" id="2831662"/>
    <lineage>
        <taxon>Bacteria</taxon>
        <taxon>Bacillati</taxon>
        <taxon>Actinomycetota</taxon>
        <taxon>Actinomycetes</taxon>
        <taxon>Mycobacteriales</taxon>
        <taxon>Gordoniaceae</taxon>
        <taxon>Gordonia</taxon>
    </lineage>
</organism>
<sequence>MPRPALTLTEGGYAERQLTGDEYAALRGSPLVEVTPTLIEGVFTIGAAANKVGALAAGDLQIVVRPKIADLNRLIFLLGYAKKPGIWHDDPVHLTTDDELFPALAEAFSRLATHATAQGLLQGYRTVTDSLPVLRGRVLAGEQMTRHYGFAVPLAVEYDEFTTDIAENQILLAATLRMLRVAGVTTTARRRLQRLHLALAEVTNPSRGTTAPAWRPTRLNARYVNALRLAEVILAAQSFEHHAGDLAVSGYVFDMWRIFEDFICTALSETLTRRGNRSLTQQRVYLDDADRVTMRPDLLCVDGTDNAVAVVDAKYKAEKPDGFPDADLYQMLAYCTALGLTDGHLVYAKGNETPTSHVVRRSGVVIHCHAIDLSLPPQHLLDRINELARFILATGAPAPDISTPGPPSR</sequence>
<dbReference type="GO" id="GO:0004519">
    <property type="term" value="F:endonuclease activity"/>
    <property type="evidence" value="ECO:0007669"/>
    <property type="project" value="UniProtKB-KW"/>
</dbReference>
<accession>A0ABX6IMB1</accession>
<keyword evidence="2" id="KW-1185">Reference proteome</keyword>
<keyword evidence="1" id="KW-0255">Endonuclease</keyword>
<reference evidence="1" key="1">
    <citation type="journal article" date="2021" name="Nat. Microbiol.">
        <title>Cocultivation of an ultrasmall environmental parasitic bacterium with lytic ability against bacteria associated with wastewater foams.</title>
        <authorList>
            <person name="Batinovic S."/>
            <person name="Rose J.J.A."/>
            <person name="Ratcliffe J."/>
            <person name="Seviour R.J."/>
            <person name="Petrovski S."/>
        </authorList>
    </citation>
    <scope>NUCLEOTIDE SEQUENCE</scope>
    <source>
        <strain evidence="1">CON9</strain>
    </source>
</reference>
<gene>
    <name evidence="1" type="ORF">GII31_20845</name>
</gene>
<dbReference type="EMBL" id="CP045809">
    <property type="protein sequence ID" value="QHN36979.1"/>
    <property type="molecule type" value="Genomic_DNA"/>
</dbReference>
<protein>
    <submittedName>
        <fullName evidence="1">Restriction endonuclease</fullName>
    </submittedName>
</protein>
<dbReference type="PANTHER" id="PTHR38733">
    <property type="entry name" value="PROTEIN MCRC"/>
    <property type="match status" value="1"/>
</dbReference>
<dbReference type="PANTHER" id="PTHR38733:SF1">
    <property type="entry name" value="TYPE IV METHYL-DIRECTED RESTRICTION ENZYME ECOKMCRBC"/>
    <property type="match status" value="1"/>
</dbReference>
<name>A0ABX6IMB1_9ACTN</name>
<keyword evidence="1" id="KW-0378">Hydrolase</keyword>
<proteinExistence type="predicted"/>
<dbReference type="Proteomes" id="UP001059836">
    <property type="component" value="Chromosome"/>
</dbReference>
<evidence type="ECO:0000313" key="2">
    <source>
        <dbReference type="Proteomes" id="UP001059836"/>
    </source>
</evidence>
<dbReference type="Gene3D" id="3.90.320.10">
    <property type="match status" value="1"/>
</dbReference>
<dbReference type="Pfam" id="PF10117">
    <property type="entry name" value="McrBC"/>
    <property type="match status" value="1"/>
</dbReference>